<dbReference type="InterPro" id="IPR021274">
    <property type="entry name" value="DUF2853"/>
</dbReference>
<dbReference type="STRING" id="313596.RB2501_15734"/>
<gene>
    <name evidence="1" type="ordered locus">RB2501_15734</name>
</gene>
<evidence type="ECO:0008006" key="3">
    <source>
        <dbReference type="Google" id="ProtNLM"/>
    </source>
</evidence>
<dbReference type="EMBL" id="CP001712">
    <property type="protein sequence ID" value="EAR15793.1"/>
    <property type="molecule type" value="Genomic_DNA"/>
</dbReference>
<organism evidence="1 2">
    <name type="scientific">Robiginitalea biformata (strain ATCC BAA-864 / DSM 15991 / KCTC 12146 / HTCC2501)</name>
    <dbReference type="NCBI Taxonomy" id="313596"/>
    <lineage>
        <taxon>Bacteria</taxon>
        <taxon>Pseudomonadati</taxon>
        <taxon>Bacteroidota</taxon>
        <taxon>Flavobacteriia</taxon>
        <taxon>Flavobacteriales</taxon>
        <taxon>Flavobacteriaceae</taxon>
        <taxon>Robiginitalea</taxon>
    </lineage>
</organism>
<accession>A4CLP4</accession>
<dbReference type="KEGG" id="rbi:RB2501_15734"/>
<dbReference type="Proteomes" id="UP000009049">
    <property type="component" value="Chromosome"/>
</dbReference>
<keyword evidence="2" id="KW-1185">Reference proteome</keyword>
<dbReference type="RefSeq" id="WP_015755108.1">
    <property type="nucleotide sequence ID" value="NC_013222.1"/>
</dbReference>
<proteinExistence type="predicted"/>
<dbReference type="InterPro" id="IPR023154">
    <property type="entry name" value="Jann4075-like_sf"/>
</dbReference>
<dbReference type="OrthoDB" id="9812542at2"/>
<dbReference type="Pfam" id="PF11015">
    <property type="entry name" value="DUF2853"/>
    <property type="match status" value="1"/>
</dbReference>
<dbReference type="Gene3D" id="1.10.238.120">
    <property type="entry name" value="Jann4075-like"/>
    <property type="match status" value="1"/>
</dbReference>
<dbReference type="SUPFAM" id="SSF158587">
    <property type="entry name" value="Jann4075-like"/>
    <property type="match status" value="1"/>
</dbReference>
<dbReference type="AlphaFoldDB" id="A4CLP4"/>
<evidence type="ECO:0000313" key="1">
    <source>
        <dbReference type="EMBL" id="EAR15793.1"/>
    </source>
</evidence>
<name>A4CLP4_ROBBH</name>
<reference evidence="1 2" key="1">
    <citation type="journal article" date="2009" name="J. Bacteriol.">
        <title>Complete genome sequence of Robiginitalea biformata HTCC2501.</title>
        <authorList>
            <person name="Oh H.M."/>
            <person name="Giovannoni S.J."/>
            <person name="Lee K."/>
            <person name="Ferriera S."/>
            <person name="Johnson J."/>
            <person name="Cho J.C."/>
        </authorList>
    </citation>
    <scope>NUCLEOTIDE SEQUENCE [LARGE SCALE GENOMIC DNA]</scope>
    <source>
        <strain evidence="2">ATCC BAA-864 / HTCC2501 / KCTC 12146</strain>
    </source>
</reference>
<sequence>MSRRDQLIPLYAADIREKFGQDPDMELLRAVAIGLGPAIYNHDSARVSGSDPAELETVRRNFLIGKLGLPDNEALMAAIREVLETYGASQRNKYRVVVYYMLTRHFGKESVYL</sequence>
<evidence type="ECO:0000313" key="2">
    <source>
        <dbReference type="Proteomes" id="UP000009049"/>
    </source>
</evidence>
<dbReference type="HOGENOM" id="CLU_155065_1_0_10"/>
<dbReference type="eggNOG" id="ENOG5031316">
    <property type="taxonomic scope" value="Bacteria"/>
</dbReference>
<protein>
    <recommendedName>
        <fullName evidence="3">DUF2853 family protein</fullName>
    </recommendedName>
</protein>